<dbReference type="PROSITE" id="PS51352">
    <property type="entry name" value="THIOREDOXIN_2"/>
    <property type="match status" value="1"/>
</dbReference>
<feature type="region of interest" description="Disordered" evidence="3">
    <location>
        <begin position="187"/>
        <end position="213"/>
    </location>
</feature>
<dbReference type="InterPro" id="IPR017937">
    <property type="entry name" value="Thioredoxin_CS"/>
</dbReference>
<feature type="compositionally biased region" description="Gly residues" evidence="3">
    <location>
        <begin position="189"/>
        <end position="208"/>
    </location>
</feature>
<dbReference type="InParanoid" id="A0A5J5FBD9"/>
<dbReference type="InterPro" id="IPR013766">
    <property type="entry name" value="Thioredoxin_domain"/>
</dbReference>
<dbReference type="SUPFAM" id="SSF52833">
    <property type="entry name" value="Thioredoxin-like"/>
    <property type="match status" value="1"/>
</dbReference>
<dbReference type="PANTHER" id="PTHR46115">
    <property type="entry name" value="THIOREDOXIN-LIKE PROTEIN 1"/>
    <property type="match status" value="1"/>
</dbReference>
<dbReference type="InterPro" id="IPR024491">
    <property type="entry name" value="Se_SelK/SelG"/>
</dbReference>
<evidence type="ECO:0000259" key="4">
    <source>
        <dbReference type="PROSITE" id="PS51352"/>
    </source>
</evidence>
<dbReference type="CDD" id="cd02947">
    <property type="entry name" value="TRX_family"/>
    <property type="match status" value="1"/>
</dbReference>
<feature type="domain" description="Thioredoxin" evidence="4">
    <location>
        <begin position="1"/>
        <end position="110"/>
    </location>
</feature>
<dbReference type="PROSITE" id="PS00194">
    <property type="entry name" value="THIOREDOXIN_1"/>
    <property type="match status" value="1"/>
</dbReference>
<comment type="similarity">
    <text evidence="1">Belongs to the thioredoxin family.</text>
</comment>
<protein>
    <submittedName>
        <fullName evidence="5">Thioredoxin-like protein</fullName>
    </submittedName>
</protein>
<dbReference type="Pfam" id="PF10961">
    <property type="entry name" value="SelK_SelG"/>
    <property type="match status" value="1"/>
</dbReference>
<dbReference type="AlphaFoldDB" id="A0A5J5FBD9"/>
<sequence length="228" mass="22888">MATKYTHVTTPSQLSSLASKNSVVVIDFHATWCGPCKVIAPTFESLASTHASPGRAAFCKVDVDAAQEVAQKYGVRAMPTFVILTSGAETARIQGADRAALTSAVEAAMKSAKPVYSAGPGHTLGAAPKAPPRWVRDDGSVSGTPPAAHRVGGWVETLVAFVALYLVSLFSIDAISAAEQSGFAVRDAGSGGSGRGGPGGPGGPGGRRLGTVQGFGRTVGGCASGSCG</sequence>
<evidence type="ECO:0000313" key="5">
    <source>
        <dbReference type="EMBL" id="KAA8914655.1"/>
    </source>
</evidence>
<dbReference type="OrthoDB" id="19690at2759"/>
<dbReference type="Gene3D" id="3.40.30.10">
    <property type="entry name" value="Glutaredoxin"/>
    <property type="match status" value="1"/>
</dbReference>
<gene>
    <name evidence="5" type="ORF">FN846DRAFT_771035</name>
</gene>
<evidence type="ECO:0000256" key="3">
    <source>
        <dbReference type="SAM" id="MobiDB-lite"/>
    </source>
</evidence>
<proteinExistence type="inferred from homology"/>
<dbReference type="Pfam" id="PF00085">
    <property type="entry name" value="Thioredoxin"/>
    <property type="match status" value="1"/>
</dbReference>
<dbReference type="EMBL" id="VXIS01000004">
    <property type="protein sequence ID" value="KAA8914655.1"/>
    <property type="molecule type" value="Genomic_DNA"/>
</dbReference>
<keyword evidence="2" id="KW-1015">Disulfide bond</keyword>
<evidence type="ECO:0000256" key="1">
    <source>
        <dbReference type="ARBA" id="ARBA00008987"/>
    </source>
</evidence>
<dbReference type="PRINTS" id="PR00421">
    <property type="entry name" value="THIOREDOXIN"/>
</dbReference>
<organism evidence="5 6">
    <name type="scientific">Sphaerosporella brunnea</name>
    <dbReference type="NCBI Taxonomy" id="1250544"/>
    <lineage>
        <taxon>Eukaryota</taxon>
        <taxon>Fungi</taxon>
        <taxon>Dikarya</taxon>
        <taxon>Ascomycota</taxon>
        <taxon>Pezizomycotina</taxon>
        <taxon>Pezizomycetes</taxon>
        <taxon>Pezizales</taxon>
        <taxon>Pyronemataceae</taxon>
        <taxon>Sphaerosporella</taxon>
    </lineage>
</organism>
<evidence type="ECO:0000313" key="6">
    <source>
        <dbReference type="Proteomes" id="UP000326924"/>
    </source>
</evidence>
<reference evidence="5 6" key="1">
    <citation type="submission" date="2019-09" db="EMBL/GenBank/DDBJ databases">
        <title>Draft genome of the ectomycorrhizal ascomycete Sphaerosporella brunnea.</title>
        <authorList>
            <consortium name="DOE Joint Genome Institute"/>
            <person name="Benucci G.M."/>
            <person name="Marozzi G."/>
            <person name="Antonielli L."/>
            <person name="Sanchez S."/>
            <person name="Marco P."/>
            <person name="Wang X."/>
            <person name="Falini L.B."/>
            <person name="Barry K."/>
            <person name="Haridas S."/>
            <person name="Lipzen A."/>
            <person name="Labutti K."/>
            <person name="Grigoriev I.V."/>
            <person name="Murat C."/>
            <person name="Martin F."/>
            <person name="Albertini E."/>
            <person name="Donnini D."/>
            <person name="Bonito G."/>
        </authorList>
    </citation>
    <scope>NUCLEOTIDE SEQUENCE [LARGE SCALE GENOMIC DNA]</scope>
    <source>
        <strain evidence="5 6">Sb_GMNB300</strain>
    </source>
</reference>
<accession>A0A5J5FBD9</accession>
<name>A0A5J5FBD9_9PEZI</name>
<comment type="caution">
    <text evidence="5">The sequence shown here is derived from an EMBL/GenBank/DDBJ whole genome shotgun (WGS) entry which is preliminary data.</text>
</comment>
<dbReference type="Proteomes" id="UP000326924">
    <property type="component" value="Unassembled WGS sequence"/>
</dbReference>
<keyword evidence="6" id="KW-1185">Reference proteome</keyword>
<evidence type="ECO:0000256" key="2">
    <source>
        <dbReference type="ARBA" id="ARBA00023157"/>
    </source>
</evidence>
<dbReference type="InterPro" id="IPR036249">
    <property type="entry name" value="Thioredoxin-like_sf"/>
</dbReference>